<dbReference type="InterPro" id="IPR008145">
    <property type="entry name" value="GK/Ca_channel_bsu"/>
</dbReference>
<comment type="similarity">
    <text evidence="1">Belongs to the calcium channel beta subunit family.</text>
</comment>
<evidence type="ECO:0000259" key="6">
    <source>
        <dbReference type="PROSITE" id="PS50002"/>
    </source>
</evidence>
<feature type="compositionally biased region" description="Basic and acidic residues" evidence="5">
    <location>
        <begin position="424"/>
        <end position="449"/>
    </location>
</feature>
<feature type="region of interest" description="Disordered" evidence="5">
    <location>
        <begin position="48"/>
        <end position="83"/>
    </location>
</feature>
<gene>
    <name evidence="7" type="primary">LOC109056079</name>
</gene>
<evidence type="ECO:0000256" key="5">
    <source>
        <dbReference type="SAM" id="MobiDB-lite"/>
    </source>
</evidence>
<dbReference type="FunFam" id="3.40.50.300:FF:000432">
    <property type="entry name" value="Voltage-dependent L-type calcium channel subunit beta-1 isoform 1"/>
    <property type="match status" value="1"/>
</dbReference>
<evidence type="ECO:0000256" key="1">
    <source>
        <dbReference type="ARBA" id="ARBA00010836"/>
    </source>
</evidence>
<name>A0A9Q9Y5A4_CYPCA</name>
<dbReference type="PANTHER" id="PTHR11824">
    <property type="entry name" value="VOLTAGE-DEPENDENT CALCIUM CHANNEL BETA SUBUNIT"/>
    <property type="match status" value="1"/>
</dbReference>
<evidence type="ECO:0000256" key="3">
    <source>
        <dbReference type="ARBA" id="ARBA00022553"/>
    </source>
</evidence>
<evidence type="ECO:0000313" key="7">
    <source>
        <dbReference type="RefSeq" id="XP_042613908.1"/>
    </source>
</evidence>
<feature type="domain" description="SH3" evidence="6">
    <location>
        <begin position="96"/>
        <end position="165"/>
    </location>
</feature>
<dbReference type="AlphaFoldDB" id="A0A9Q9Y5A4"/>
<reference evidence="7" key="1">
    <citation type="submission" date="2025-08" db="UniProtKB">
        <authorList>
            <consortium name="RefSeq"/>
        </authorList>
    </citation>
    <scope>IDENTIFICATION</scope>
    <source>
        <tissue evidence="7">Muscle</tissue>
    </source>
</reference>
<feature type="compositionally biased region" description="Basic and acidic residues" evidence="5">
    <location>
        <begin position="67"/>
        <end position="83"/>
    </location>
</feature>
<dbReference type="PROSITE" id="PS50002">
    <property type="entry name" value="SH3"/>
    <property type="match status" value="1"/>
</dbReference>
<feature type="region of interest" description="Disordered" evidence="5">
    <location>
        <begin position="410"/>
        <end position="506"/>
    </location>
</feature>
<dbReference type="Pfam" id="PF12052">
    <property type="entry name" value="VGCC_beta4Aa_N"/>
    <property type="match status" value="1"/>
</dbReference>
<dbReference type="Pfam" id="PF00625">
    <property type="entry name" value="Guanylate_kin"/>
    <property type="match status" value="1"/>
</dbReference>
<feature type="compositionally biased region" description="Polar residues" evidence="5">
    <location>
        <begin position="48"/>
        <end position="63"/>
    </location>
</feature>
<accession>A0A9Q9Y5A4</accession>
<organism evidence="7">
    <name type="scientific">Cyprinus carpio</name>
    <name type="common">Common carp</name>
    <dbReference type="NCBI Taxonomy" id="7962"/>
    <lineage>
        <taxon>Eukaryota</taxon>
        <taxon>Metazoa</taxon>
        <taxon>Chordata</taxon>
        <taxon>Craniata</taxon>
        <taxon>Vertebrata</taxon>
        <taxon>Euteleostomi</taxon>
        <taxon>Actinopterygii</taxon>
        <taxon>Neopterygii</taxon>
        <taxon>Teleostei</taxon>
        <taxon>Ostariophysi</taxon>
        <taxon>Cypriniformes</taxon>
        <taxon>Cyprinidae</taxon>
        <taxon>Cyprininae</taxon>
        <taxon>Cyprinus</taxon>
    </lineage>
</organism>
<dbReference type="GeneID" id="109056079"/>
<keyword evidence="2 4" id="KW-0728">SH3 domain</keyword>
<dbReference type="InterPro" id="IPR046937">
    <property type="entry name" value="CAB1-4_N_A-dom"/>
</dbReference>
<protein>
    <submittedName>
        <fullName evidence="7">Voltage-dependent L-type calcium channel subunit beta-4-like isoform X2</fullName>
    </submittedName>
</protein>
<dbReference type="InterPro" id="IPR001452">
    <property type="entry name" value="SH3_domain"/>
</dbReference>
<dbReference type="SMART" id="SM00072">
    <property type="entry name" value="GuKc"/>
    <property type="match status" value="1"/>
</dbReference>
<evidence type="ECO:0000256" key="4">
    <source>
        <dbReference type="PROSITE-ProRule" id="PRU00192"/>
    </source>
</evidence>
<proteinExistence type="inferred from homology"/>
<keyword evidence="3" id="KW-0597">Phosphoprotein</keyword>
<sequence>MSRHIYIRNKIGEGIQAPIFQVNRGTYSRRSRLKRSDGSTTSTSFILRQGSADSYTSRPSDSDVSLEEERPEGVSQGRQEREQQAALQLERAKAKAVAFAVKTNVSYCGALDEDVPVPGTAISFDAKDFLHIKEKFNNDWWIGRLVKEGCEIGFIPSPLKLENIRAQLEQKKSRVQGKQKQKVTEHVTPYDVVPSMRPVVLVGPSLKGYEVTDMMQKALFDFLKHRFDGRITITRVTADISLAKRSVLNNPSKRAIIERSNTRSSLAEVQSEIERIFELARSLQLVVLDADTINHPAQLLKTSLAPIIVHVKVSSPKVLQRLVKSRGKSQSKHLNVQLVAADKLAQCPPEMFDIILDENQLEDACEHLAEYLEAYWKATHTSSSTPLNPLLGRNLGPAALAPYTTSAISGLQNQQGQKTRHANHTGDHSTPNERRNLMTSDENYHNERAHKGRNRGSSGSQHGGSGRDHHYMEEQQGYQDPYQDTYKPHRNRSSPGSYSQDSRHRL</sequence>
<dbReference type="Proteomes" id="UP001155660">
    <property type="component" value="Chromosome A6"/>
</dbReference>
<dbReference type="RefSeq" id="XP_042613908.1">
    <property type="nucleotide sequence ID" value="XM_042757974.1"/>
</dbReference>
<evidence type="ECO:0000256" key="2">
    <source>
        <dbReference type="ARBA" id="ARBA00022443"/>
    </source>
</evidence>